<sequence>MAYDFVAGSAHVVDGDVRFSLMIDGREQRYVVSREALDDHFSPTRCADDPIATFVAGRDQICEVAAAKIGAGVPPAAAIILVGTFDF</sequence>
<dbReference type="InterPro" id="IPR009962">
    <property type="entry name" value="DUF1488"/>
</dbReference>
<evidence type="ECO:0000313" key="1">
    <source>
        <dbReference type="EMBL" id="MDB0523792.1"/>
    </source>
</evidence>
<dbReference type="RefSeq" id="WP_184849605.1">
    <property type="nucleotide sequence ID" value="NZ_JABZEH010000001.1"/>
</dbReference>
<reference evidence="1" key="1">
    <citation type="submission" date="2021-09" db="EMBL/GenBank/DDBJ databases">
        <title>Genomic analysis of Ralstonia spp.</title>
        <authorList>
            <person name="Aburjaile F."/>
            <person name="Ariute J.C."/>
            <person name="Pais A.K.L."/>
            <person name="Albuquerque G.M.R."/>
            <person name="Silva A.M.F."/>
            <person name="Brenig B."/>
            <person name="Azevedo V."/>
            <person name="Matiuzzi M."/>
            <person name="Ramos R."/>
            <person name="Goes-Neto A."/>
            <person name="Soares S."/>
            <person name="Iseppon A.M.B."/>
            <person name="Souza E."/>
            <person name="Gama M."/>
        </authorList>
    </citation>
    <scope>NUCLEOTIDE SEQUENCE</scope>
    <source>
        <strain evidence="1">B4</strain>
    </source>
</reference>
<accession>A0AAE3NHI4</accession>
<organism evidence="1 2">
    <name type="scientific">Ralstonia solanacearum</name>
    <name type="common">Pseudomonas solanacearum</name>
    <dbReference type="NCBI Taxonomy" id="305"/>
    <lineage>
        <taxon>Bacteria</taxon>
        <taxon>Pseudomonadati</taxon>
        <taxon>Pseudomonadota</taxon>
        <taxon>Betaproteobacteria</taxon>
        <taxon>Burkholderiales</taxon>
        <taxon>Burkholderiaceae</taxon>
        <taxon>Ralstonia</taxon>
        <taxon>Ralstonia solanacearum species complex</taxon>
    </lineage>
</organism>
<comment type="caution">
    <text evidence="1">The sequence shown here is derived from an EMBL/GenBank/DDBJ whole genome shotgun (WGS) entry which is preliminary data.</text>
</comment>
<dbReference type="AlphaFoldDB" id="A0AAE3NHI4"/>
<dbReference type="Proteomes" id="UP001143674">
    <property type="component" value="Unassembled WGS sequence"/>
</dbReference>
<evidence type="ECO:0000313" key="2">
    <source>
        <dbReference type="Proteomes" id="UP001143674"/>
    </source>
</evidence>
<proteinExistence type="predicted"/>
<name>A0AAE3NHI4_RALSL</name>
<protein>
    <submittedName>
        <fullName evidence="1">DUF1488 domain-containing protein</fullName>
    </submittedName>
</protein>
<dbReference type="Pfam" id="PF07369">
    <property type="entry name" value="DUF1488"/>
    <property type="match status" value="1"/>
</dbReference>
<gene>
    <name evidence="1" type="ORF">LBW55_19500</name>
</gene>
<dbReference type="InterPro" id="IPR036692">
    <property type="entry name" value="Shew3726-like_sf"/>
</dbReference>
<dbReference type="EMBL" id="JAIVEX010000010">
    <property type="protein sequence ID" value="MDB0523792.1"/>
    <property type="molecule type" value="Genomic_DNA"/>
</dbReference>
<dbReference type="SUPFAM" id="SSF160272">
    <property type="entry name" value="Shew3726-like"/>
    <property type="match status" value="1"/>
</dbReference>